<comment type="caution">
    <text evidence="1">The sequence shown here is derived from an EMBL/GenBank/DDBJ whole genome shotgun (WGS) entry which is preliminary data.</text>
</comment>
<protein>
    <submittedName>
        <fullName evidence="1">Uncharacterized protein</fullName>
    </submittedName>
</protein>
<dbReference type="AlphaFoldDB" id="A0A1F8EAN5"/>
<name>A0A1F8EAN5_9BACT</name>
<gene>
    <name evidence="1" type="ORF">A2817_02275</name>
</gene>
<dbReference type="Proteomes" id="UP000177594">
    <property type="component" value="Unassembled WGS sequence"/>
</dbReference>
<reference evidence="1 2" key="1">
    <citation type="journal article" date="2016" name="Nat. Commun.">
        <title>Thousands of microbial genomes shed light on interconnected biogeochemical processes in an aquifer system.</title>
        <authorList>
            <person name="Anantharaman K."/>
            <person name="Brown C.T."/>
            <person name="Hug L.A."/>
            <person name="Sharon I."/>
            <person name="Castelle C.J."/>
            <person name="Probst A.J."/>
            <person name="Thomas B.C."/>
            <person name="Singh A."/>
            <person name="Wilkins M.J."/>
            <person name="Karaoz U."/>
            <person name="Brodie E.L."/>
            <person name="Williams K.H."/>
            <person name="Hubbard S.S."/>
            <person name="Banfield J.F."/>
        </authorList>
    </citation>
    <scope>NUCLEOTIDE SEQUENCE [LARGE SCALE GENOMIC DNA]</scope>
</reference>
<dbReference type="EMBL" id="MGIZ01000049">
    <property type="protein sequence ID" value="OGM97687.1"/>
    <property type="molecule type" value="Genomic_DNA"/>
</dbReference>
<evidence type="ECO:0000313" key="2">
    <source>
        <dbReference type="Proteomes" id="UP000177594"/>
    </source>
</evidence>
<organism evidence="1 2">
    <name type="scientific">Candidatus Yanofskybacteria bacterium RIFCSPHIGHO2_01_FULL_39_8b</name>
    <dbReference type="NCBI Taxonomy" id="1802659"/>
    <lineage>
        <taxon>Bacteria</taxon>
        <taxon>Candidatus Yanofskyibacteriota</taxon>
    </lineage>
</organism>
<accession>A0A1F8EAN5</accession>
<proteinExistence type="predicted"/>
<sequence length="77" mass="9114">MSIITIPEQLTGKDELVAIPKSEYVEFLKLRSLVKEVKPTKEELKIIAQGEREIKMGKYESWDKVKHELERYHNRKS</sequence>
<evidence type="ECO:0000313" key="1">
    <source>
        <dbReference type="EMBL" id="OGM97687.1"/>
    </source>
</evidence>